<name>Q8GPG6_ENTAG</name>
<feature type="domain" description="Carrier" evidence="1">
    <location>
        <begin position="1"/>
        <end position="75"/>
    </location>
</feature>
<dbReference type="Pfam" id="PF00550">
    <property type="entry name" value="PP-binding"/>
    <property type="match status" value="1"/>
</dbReference>
<proteinExistence type="predicted"/>
<dbReference type="SUPFAM" id="SSF47336">
    <property type="entry name" value="ACP-like"/>
    <property type="match status" value="1"/>
</dbReference>
<gene>
    <name evidence="2" type="primary">ehpN</name>
    <name evidence="3" type="ORF">GKC49_02990</name>
</gene>
<dbReference type="AlphaFoldDB" id="Q8GPG6"/>
<reference evidence="2" key="1">
    <citation type="journal article" date="2002" name="Mol. Microbiol.">
        <title>Characterization of a novel phenazine antibiotic gene cluster in Erwinia herbicola Eh1087.</title>
        <authorList>
            <person name="Giddens S.R."/>
            <person name="Feng Y."/>
            <person name="Mahanty H.K."/>
        </authorList>
    </citation>
    <scope>NUCLEOTIDE SEQUENCE</scope>
    <source>
        <strain evidence="2">Eh1087</strain>
    </source>
</reference>
<dbReference type="EMBL" id="WKLC01000062">
    <property type="protein sequence ID" value="MSE14154.1"/>
    <property type="molecule type" value="Genomic_DNA"/>
</dbReference>
<dbReference type="InterPro" id="IPR009081">
    <property type="entry name" value="PP-bd_ACP"/>
</dbReference>
<dbReference type="EMBL" id="AF451953">
    <property type="protein sequence ID" value="AAN40903.1"/>
    <property type="molecule type" value="Genomic_DNA"/>
</dbReference>
<dbReference type="InterPro" id="IPR036736">
    <property type="entry name" value="ACP-like_sf"/>
</dbReference>
<dbReference type="RefSeq" id="WP_033774111.1">
    <property type="nucleotide sequence ID" value="NZ_CP034471.1"/>
</dbReference>
<evidence type="ECO:0000313" key="4">
    <source>
        <dbReference type="Proteomes" id="UP000461948"/>
    </source>
</evidence>
<dbReference type="Proteomes" id="UP000461948">
    <property type="component" value="Unassembled WGS sequence"/>
</dbReference>
<evidence type="ECO:0000259" key="1">
    <source>
        <dbReference type="PROSITE" id="PS50075"/>
    </source>
</evidence>
<sequence length="75" mass="8543">MECKQKGHQVIVEEIKYMLKEMDVRMDDNFTDLGGNSIMAMIITDNLQKKYSINIELAQLLGSKIGEIELKPLGK</sequence>
<organism evidence="2">
    <name type="scientific">Enterobacter agglomerans</name>
    <name type="common">Erwinia herbicola</name>
    <name type="synonym">Pantoea agglomerans</name>
    <dbReference type="NCBI Taxonomy" id="549"/>
    <lineage>
        <taxon>Bacteria</taxon>
        <taxon>Pseudomonadati</taxon>
        <taxon>Pseudomonadota</taxon>
        <taxon>Gammaproteobacteria</taxon>
        <taxon>Enterobacterales</taxon>
        <taxon>Erwiniaceae</taxon>
        <taxon>Pantoea</taxon>
        <taxon>Pantoea agglomerans group</taxon>
    </lineage>
</organism>
<dbReference type="PROSITE" id="PS50075">
    <property type="entry name" value="CARRIER"/>
    <property type="match status" value="1"/>
</dbReference>
<dbReference type="PATRIC" id="fig|549.21.peg.730"/>
<evidence type="ECO:0000313" key="3">
    <source>
        <dbReference type="EMBL" id="MSE14154.1"/>
    </source>
</evidence>
<accession>Q8GPG6</accession>
<reference evidence="3 4" key="2">
    <citation type="submission" date="2019-11" db="EMBL/GenBank/DDBJ databases">
        <title>Draft Genome Sequence of Plant Growth-Promoting Rhizosphere-Associated Bacteria.</title>
        <authorList>
            <person name="Vasilyev I.Y."/>
            <person name="Radchenko V."/>
            <person name="Ilnitskaya E.V."/>
        </authorList>
    </citation>
    <scope>NUCLEOTIDE SEQUENCE [LARGE SCALE GENOMIC DNA]</scope>
    <source>
        <strain evidence="3 4">VRA_MhP_f</strain>
    </source>
</reference>
<evidence type="ECO:0000313" key="2">
    <source>
        <dbReference type="EMBL" id="AAN40903.1"/>
    </source>
</evidence>
<protein>
    <submittedName>
        <fullName evidence="2">EhpN</fullName>
    </submittedName>
</protein>
<dbReference type="Gene3D" id="1.10.1200.10">
    <property type="entry name" value="ACP-like"/>
    <property type="match status" value="1"/>
</dbReference>